<evidence type="ECO:0000313" key="3">
    <source>
        <dbReference type="WBParaSite" id="nRc.2.0.1.t14534-RA"/>
    </source>
</evidence>
<name>A0A915IKY3_ROMCU</name>
<feature type="chain" id="PRO_5037365678" evidence="1">
    <location>
        <begin position="23"/>
        <end position="51"/>
    </location>
</feature>
<protein>
    <submittedName>
        <fullName evidence="3">Uncharacterized protein</fullName>
    </submittedName>
</protein>
<dbReference type="WBParaSite" id="nRc.2.0.1.t14534-RA">
    <property type="protein sequence ID" value="nRc.2.0.1.t14534-RA"/>
    <property type="gene ID" value="nRc.2.0.1.g14534"/>
</dbReference>
<evidence type="ECO:0000313" key="2">
    <source>
        <dbReference type="Proteomes" id="UP000887565"/>
    </source>
</evidence>
<feature type="signal peptide" evidence="1">
    <location>
        <begin position="1"/>
        <end position="22"/>
    </location>
</feature>
<organism evidence="2 3">
    <name type="scientific">Romanomermis culicivorax</name>
    <name type="common">Nematode worm</name>
    <dbReference type="NCBI Taxonomy" id="13658"/>
    <lineage>
        <taxon>Eukaryota</taxon>
        <taxon>Metazoa</taxon>
        <taxon>Ecdysozoa</taxon>
        <taxon>Nematoda</taxon>
        <taxon>Enoplea</taxon>
        <taxon>Dorylaimia</taxon>
        <taxon>Mermithida</taxon>
        <taxon>Mermithoidea</taxon>
        <taxon>Mermithidae</taxon>
        <taxon>Romanomermis</taxon>
    </lineage>
</organism>
<dbReference type="Proteomes" id="UP000887565">
    <property type="component" value="Unplaced"/>
</dbReference>
<evidence type="ECO:0000256" key="1">
    <source>
        <dbReference type="SAM" id="SignalP"/>
    </source>
</evidence>
<keyword evidence="1" id="KW-0732">Signal</keyword>
<accession>A0A915IKY3</accession>
<proteinExistence type="predicted"/>
<dbReference type="AlphaFoldDB" id="A0A915IKY3"/>
<keyword evidence="2" id="KW-1185">Reference proteome</keyword>
<reference evidence="3" key="1">
    <citation type="submission" date="2022-11" db="UniProtKB">
        <authorList>
            <consortium name="WormBaseParasite"/>
        </authorList>
    </citation>
    <scope>IDENTIFICATION</scope>
</reference>
<sequence length="51" mass="5504">MNGLPKAVIFLFVLATLLPSFSHQFRIKRQGSRKSSSFIDLSSGLTCCSGG</sequence>